<dbReference type="InterPro" id="IPR001190">
    <property type="entry name" value="SRCR"/>
</dbReference>
<feature type="disulfide bond" evidence="9">
    <location>
        <begin position="484"/>
        <end position="545"/>
    </location>
</feature>
<dbReference type="Gene3D" id="3.10.250.10">
    <property type="entry name" value="SRCR-like domain"/>
    <property type="match status" value="5"/>
</dbReference>
<dbReference type="InterPro" id="IPR043128">
    <property type="entry name" value="Rev_trsase/Diguanyl_cyclase"/>
</dbReference>
<dbReference type="FunFam" id="3.10.250.10:FF:000009">
    <property type="entry name" value="WC1"/>
    <property type="match status" value="2"/>
</dbReference>
<proteinExistence type="inferred from homology"/>
<dbReference type="PROSITE" id="PS50287">
    <property type="entry name" value="SRCR_2"/>
    <property type="match status" value="5"/>
</dbReference>
<dbReference type="PANTHER" id="PTHR19331">
    <property type="entry name" value="SCAVENGER RECEPTOR DOMAIN-CONTAINING"/>
    <property type="match status" value="1"/>
</dbReference>
<evidence type="ECO:0000256" key="7">
    <source>
        <dbReference type="ARBA" id="ARBA00023157"/>
    </source>
</evidence>
<feature type="disulfide bond" evidence="9">
    <location>
        <begin position="663"/>
        <end position="724"/>
    </location>
</feature>
<dbReference type="Pfam" id="PF00078">
    <property type="entry name" value="RVT_1"/>
    <property type="match status" value="1"/>
</dbReference>
<reference evidence="12" key="1">
    <citation type="submission" date="2023-06" db="EMBL/GenBank/DDBJ databases">
        <title>Male Hemibagrus guttatus genome.</title>
        <authorList>
            <person name="Bian C."/>
        </authorList>
    </citation>
    <scope>NUCLEOTIDE SEQUENCE</scope>
    <source>
        <strain evidence="12">Male_cb2023</strain>
        <tissue evidence="12">Muscle</tissue>
    </source>
</reference>
<dbReference type="Gene3D" id="3.30.70.270">
    <property type="match status" value="1"/>
</dbReference>
<dbReference type="EC" id="3.1.26.4" evidence="3"/>
<dbReference type="SMART" id="SM00202">
    <property type="entry name" value="SR"/>
    <property type="match status" value="3"/>
</dbReference>
<feature type="domain" description="SRCR" evidence="10">
    <location>
        <begin position="446"/>
        <end position="546"/>
    </location>
</feature>
<evidence type="ECO:0000259" key="10">
    <source>
        <dbReference type="PROSITE" id="PS50287"/>
    </source>
</evidence>
<evidence type="ECO:0000313" key="12">
    <source>
        <dbReference type="EMBL" id="KAK3517663.1"/>
    </source>
</evidence>
<name>A0AAE0QD45_9TELE</name>
<protein>
    <recommendedName>
        <fullName evidence="3">ribonuclease H</fullName>
        <ecNumber evidence="3">3.1.26.4</ecNumber>
    </recommendedName>
</protein>
<feature type="domain" description="Reverse transcriptase" evidence="11">
    <location>
        <begin position="1"/>
        <end position="218"/>
    </location>
</feature>
<comment type="similarity">
    <text evidence="2">Belongs to the beta type-B retroviral polymerase family. HERV class-II K(HML-2) pol subfamily.</text>
</comment>
<dbReference type="InterPro" id="IPR036772">
    <property type="entry name" value="SRCR-like_dom_sf"/>
</dbReference>
<comment type="caution">
    <text evidence="9">Lacks conserved residue(s) required for the propagation of feature annotation.</text>
</comment>
<feature type="disulfide bond" evidence="9">
    <location>
        <begin position="694"/>
        <end position="704"/>
    </location>
</feature>
<evidence type="ECO:0000256" key="2">
    <source>
        <dbReference type="ARBA" id="ARBA00010879"/>
    </source>
</evidence>
<keyword evidence="6" id="KW-0677">Repeat</keyword>
<dbReference type="SUPFAM" id="SSF56487">
    <property type="entry name" value="SRCR-like"/>
    <property type="match status" value="5"/>
</dbReference>
<keyword evidence="4" id="KW-0964">Secreted</keyword>
<feature type="domain" description="SRCR" evidence="10">
    <location>
        <begin position="625"/>
        <end position="725"/>
    </location>
</feature>
<evidence type="ECO:0000256" key="5">
    <source>
        <dbReference type="ARBA" id="ARBA00022729"/>
    </source>
</evidence>
<keyword evidence="13" id="KW-1185">Reference proteome</keyword>
<evidence type="ECO:0000256" key="9">
    <source>
        <dbReference type="PROSITE-ProRule" id="PRU00196"/>
    </source>
</evidence>
<gene>
    <name evidence="12" type="ORF">QTP70_015161</name>
</gene>
<feature type="domain" description="SRCR" evidence="10">
    <location>
        <begin position="341"/>
        <end position="441"/>
    </location>
</feature>
<comment type="subcellular location">
    <subcellularLocation>
        <location evidence="1">Secreted</location>
    </subcellularLocation>
</comment>
<evidence type="ECO:0000256" key="3">
    <source>
        <dbReference type="ARBA" id="ARBA00012180"/>
    </source>
</evidence>
<feature type="disulfide bond" evidence="9">
    <location>
        <begin position="410"/>
        <end position="420"/>
    </location>
</feature>
<feature type="disulfide bond" evidence="9">
    <location>
        <begin position="471"/>
        <end position="535"/>
    </location>
</feature>
<keyword evidence="5" id="KW-0732">Signal</keyword>
<dbReference type="CDD" id="cd01650">
    <property type="entry name" value="RT_nLTR_like"/>
    <property type="match status" value="1"/>
</dbReference>
<organism evidence="12 13">
    <name type="scientific">Hemibagrus guttatus</name>
    <dbReference type="NCBI Taxonomy" id="175788"/>
    <lineage>
        <taxon>Eukaryota</taxon>
        <taxon>Metazoa</taxon>
        <taxon>Chordata</taxon>
        <taxon>Craniata</taxon>
        <taxon>Vertebrata</taxon>
        <taxon>Euteleostomi</taxon>
        <taxon>Actinopterygii</taxon>
        <taxon>Neopterygii</taxon>
        <taxon>Teleostei</taxon>
        <taxon>Ostariophysi</taxon>
        <taxon>Siluriformes</taxon>
        <taxon>Bagridae</taxon>
        <taxon>Hemibagrus</taxon>
    </lineage>
</organism>
<dbReference type="FunFam" id="3.10.250.10:FF:000002">
    <property type="entry name" value="Scavenger receptor cysteine-rich type 1 protein M130"/>
    <property type="match status" value="1"/>
</dbReference>
<evidence type="ECO:0000313" key="13">
    <source>
        <dbReference type="Proteomes" id="UP001274896"/>
    </source>
</evidence>
<feature type="domain" description="SRCR" evidence="10">
    <location>
        <begin position="730"/>
        <end position="780"/>
    </location>
</feature>
<comment type="caution">
    <text evidence="12">The sequence shown here is derived from an EMBL/GenBank/DDBJ whole genome shotgun (WGS) entry which is preliminary data.</text>
</comment>
<feature type="disulfide bond" evidence="9">
    <location>
        <begin position="650"/>
        <end position="714"/>
    </location>
</feature>
<keyword evidence="8" id="KW-0325">Glycoprotein</keyword>
<dbReference type="Proteomes" id="UP001274896">
    <property type="component" value="Unassembled WGS sequence"/>
</dbReference>
<keyword evidence="7 9" id="KW-1015">Disulfide bond</keyword>
<dbReference type="InterPro" id="IPR000477">
    <property type="entry name" value="RT_dom"/>
</dbReference>
<dbReference type="PANTHER" id="PTHR19331:SF22">
    <property type="entry name" value="DELETED IN MALIGNANT BRAIN TUMORS 1 PROTEIN"/>
    <property type="match status" value="1"/>
</dbReference>
<feature type="disulfide bond" evidence="9">
    <location>
        <begin position="379"/>
        <end position="440"/>
    </location>
</feature>
<dbReference type="AlphaFoldDB" id="A0AAE0QD45"/>
<feature type="domain" description="SRCR" evidence="10">
    <location>
        <begin position="563"/>
        <end position="610"/>
    </location>
</feature>
<dbReference type="Pfam" id="PF00530">
    <property type="entry name" value="SRCR"/>
    <property type="match status" value="5"/>
</dbReference>
<evidence type="ECO:0000256" key="6">
    <source>
        <dbReference type="ARBA" id="ARBA00022737"/>
    </source>
</evidence>
<dbReference type="GO" id="GO:0016020">
    <property type="term" value="C:membrane"/>
    <property type="evidence" value="ECO:0007669"/>
    <property type="project" value="InterPro"/>
</dbReference>
<dbReference type="GO" id="GO:0004523">
    <property type="term" value="F:RNA-DNA hybrid ribonuclease activity"/>
    <property type="evidence" value="ECO:0007669"/>
    <property type="project" value="UniProtKB-EC"/>
</dbReference>
<evidence type="ECO:0000256" key="4">
    <source>
        <dbReference type="ARBA" id="ARBA00022525"/>
    </source>
</evidence>
<dbReference type="PRINTS" id="PR00258">
    <property type="entry name" value="SPERACTRCPTR"/>
</dbReference>
<dbReference type="SUPFAM" id="SSF56672">
    <property type="entry name" value="DNA/RNA polymerases"/>
    <property type="match status" value="1"/>
</dbReference>
<dbReference type="PROSITE" id="PS50878">
    <property type="entry name" value="RT_POL"/>
    <property type="match status" value="1"/>
</dbReference>
<accession>A0AAE0QD45</accession>
<feature type="disulfide bond" evidence="9">
    <location>
        <begin position="515"/>
        <end position="525"/>
    </location>
</feature>
<evidence type="ECO:0000256" key="8">
    <source>
        <dbReference type="ARBA" id="ARBA00023180"/>
    </source>
</evidence>
<dbReference type="EMBL" id="JAUCMX010000018">
    <property type="protein sequence ID" value="KAK3517663.1"/>
    <property type="molecule type" value="Genomic_DNA"/>
</dbReference>
<evidence type="ECO:0000256" key="1">
    <source>
        <dbReference type="ARBA" id="ARBA00004613"/>
    </source>
</evidence>
<dbReference type="InterPro" id="IPR043502">
    <property type="entry name" value="DNA/RNA_pol_sf"/>
</dbReference>
<evidence type="ECO:0000259" key="11">
    <source>
        <dbReference type="PROSITE" id="PS50878"/>
    </source>
</evidence>
<sequence length="780" mass="88005">MKVWERVVEARLRKVVEICEQQYGFMPRKSTTDAIFALRILMEKYRDGQRELHCVFVDLEKAYDRVTREELWYCMRKSGVAEKYVRVVQDMYERSRTVVRCAVGQTEEFNVEVGLHQGSALSPFLFAIVMDQLSDEVRQESPWTMMFADDIVICSESREQVEENLERWRFALERRGMKVSHSKTEYICVNEREGSGTVRLQGEEVKKVQEFKYLGSTVQSNGECRKEVKKRVQAGWNGWRKVWGVLCDQKISARIKGKVYRTVVRLAMLYGLETVSLRKRQESELEVAELKMLRFSLGVTRLDRIRNEYIRGTAHVGRLGDKVREARLRWFGHVQRRENSVRLENGGSRCAGRVEILQDGQWGTVRGGLWDKDDAAVVCRELRCGEAVDAPQYSYFGPGSGPIWMFGVSCRGSESTLKDCGSRGRGEQNCNHGDDAGVICSGHTEVRLVNGPDSCSGRVELQYLGDWGTVCAVGWDMRAADVLCAQLDCGSAVALVEVDWFGEGTGHIWADMFDCQGKETHLSRCGVSSWSQAACSHKHDAGVICNGEILTSRSSMAFHEGRVQLSGGSECQGDVEIYFRQDWRRVLLDSWSLSEASVLCRQLGCGSVLNYRSSPSTTEHKHISIRLVGSGGDCAGRLEVFHSGSWGTVCDDSWDIEDAQVVCRQLQCGVALSTHIPAWFGPGTGSIWLNEVECEGNETSLWNCRFQLCEEGECGHHEDVGVVCSEFKEIRLTEGCEGNLELFYNGTWGNVCHNQMDDETVNMVCRELNCGRQTDVVVKR</sequence>